<accession>A0A075B1E6</accession>
<evidence type="ECO:0000313" key="2">
    <source>
        <dbReference type="Proteomes" id="UP000030755"/>
    </source>
</evidence>
<dbReference type="Proteomes" id="UP000030755">
    <property type="component" value="Unassembled WGS sequence"/>
</dbReference>
<dbReference type="HOGENOM" id="CLU_2832601_0_0_1"/>
<name>A0A075B1E6_ROZAC</name>
<evidence type="ECO:0000313" key="1">
    <source>
        <dbReference type="EMBL" id="EPZ36368.1"/>
    </source>
</evidence>
<sequence>MHLLNRLTKMRDGKQRAQGEQFDYEASMFYTLFMDNPNNASTSDKNVLNESKSHFGASRGEASLSC</sequence>
<dbReference type="EMBL" id="KE560573">
    <property type="protein sequence ID" value="EPZ36368.1"/>
    <property type="molecule type" value="Genomic_DNA"/>
</dbReference>
<gene>
    <name evidence="1" type="ORF">O9G_005922</name>
</gene>
<protein>
    <submittedName>
        <fullName evidence="1">Uncharacterized protein</fullName>
    </submittedName>
</protein>
<reference evidence="1 2" key="1">
    <citation type="journal article" date="2013" name="Curr. Biol.">
        <title>Shared signatures of parasitism and phylogenomics unite Cryptomycota and microsporidia.</title>
        <authorList>
            <person name="James T.Y."/>
            <person name="Pelin A."/>
            <person name="Bonen L."/>
            <person name="Ahrendt S."/>
            <person name="Sain D."/>
            <person name="Corradi N."/>
            <person name="Stajich J.E."/>
        </authorList>
    </citation>
    <scope>NUCLEOTIDE SEQUENCE [LARGE SCALE GENOMIC DNA]</scope>
    <source>
        <strain evidence="1 2">CSF55</strain>
    </source>
</reference>
<proteinExistence type="predicted"/>
<dbReference type="AlphaFoldDB" id="A0A075B1E6"/>
<organism evidence="1 2">
    <name type="scientific">Rozella allomycis (strain CSF55)</name>
    <dbReference type="NCBI Taxonomy" id="988480"/>
    <lineage>
        <taxon>Eukaryota</taxon>
        <taxon>Fungi</taxon>
        <taxon>Fungi incertae sedis</taxon>
        <taxon>Cryptomycota</taxon>
        <taxon>Cryptomycota incertae sedis</taxon>
        <taxon>Rozella</taxon>
    </lineage>
</organism>
<keyword evidence="2" id="KW-1185">Reference proteome</keyword>